<proteinExistence type="predicted"/>
<dbReference type="PANTHER" id="PTHR30006">
    <property type="entry name" value="THIAMINE-BINDING PERIPLASMIC PROTEIN-RELATED"/>
    <property type="match status" value="1"/>
</dbReference>
<accession>A0A382YA68</accession>
<gene>
    <name evidence="3" type="ORF">METZ01_LOCUS432579</name>
</gene>
<keyword evidence="2" id="KW-0812">Transmembrane</keyword>
<dbReference type="Pfam" id="PF13343">
    <property type="entry name" value="SBP_bac_6"/>
    <property type="match status" value="1"/>
</dbReference>
<evidence type="ECO:0000256" key="2">
    <source>
        <dbReference type="SAM" id="Phobius"/>
    </source>
</evidence>
<dbReference type="AlphaFoldDB" id="A0A382YA68"/>
<sequence>MATKFVIFLNNVFQPVVFDGWAVVLLFLAIFTGSTLAMAAEVNIYSGRKEALIKPVLDQFTENTGIIVNLVSGRAGQLRERLLVEGRNTPADILITSDAANLYRATEAGLLQPVESNILDSQIPTNYRDKGRHWFGLSLRARVLVYSVDRVSTDELSTYEDLASKNWRDRISVRSSSNVYNQSLIASLIVAHGIDGAEQWAKGLVKNFARSPFLYIFS</sequence>
<keyword evidence="2" id="KW-1133">Transmembrane helix</keyword>
<dbReference type="GO" id="GO:0030288">
    <property type="term" value="C:outer membrane-bounded periplasmic space"/>
    <property type="evidence" value="ECO:0007669"/>
    <property type="project" value="TreeGrafter"/>
</dbReference>
<keyword evidence="1" id="KW-0732">Signal</keyword>
<protein>
    <submittedName>
        <fullName evidence="3">Uncharacterized protein</fullName>
    </submittedName>
</protein>
<name>A0A382YA68_9ZZZZ</name>
<dbReference type="SUPFAM" id="SSF53850">
    <property type="entry name" value="Periplasmic binding protein-like II"/>
    <property type="match status" value="1"/>
</dbReference>
<evidence type="ECO:0000256" key="1">
    <source>
        <dbReference type="ARBA" id="ARBA00022729"/>
    </source>
</evidence>
<dbReference type="Gene3D" id="3.40.190.10">
    <property type="entry name" value="Periplasmic binding protein-like II"/>
    <property type="match status" value="2"/>
</dbReference>
<organism evidence="3">
    <name type="scientific">marine metagenome</name>
    <dbReference type="NCBI Taxonomy" id="408172"/>
    <lineage>
        <taxon>unclassified sequences</taxon>
        <taxon>metagenomes</taxon>
        <taxon>ecological metagenomes</taxon>
    </lineage>
</organism>
<dbReference type="EMBL" id="UINC01173885">
    <property type="protein sequence ID" value="SVD79725.1"/>
    <property type="molecule type" value="Genomic_DNA"/>
</dbReference>
<evidence type="ECO:0000313" key="3">
    <source>
        <dbReference type="EMBL" id="SVD79725.1"/>
    </source>
</evidence>
<feature type="transmembrane region" description="Helical" evidence="2">
    <location>
        <begin position="20"/>
        <end position="40"/>
    </location>
</feature>
<reference evidence="3" key="1">
    <citation type="submission" date="2018-05" db="EMBL/GenBank/DDBJ databases">
        <authorList>
            <person name="Lanie J.A."/>
            <person name="Ng W.-L."/>
            <person name="Kazmierczak K.M."/>
            <person name="Andrzejewski T.M."/>
            <person name="Davidsen T.M."/>
            <person name="Wayne K.J."/>
            <person name="Tettelin H."/>
            <person name="Glass J.I."/>
            <person name="Rusch D."/>
            <person name="Podicherti R."/>
            <person name="Tsui H.-C.T."/>
            <person name="Winkler M.E."/>
        </authorList>
    </citation>
    <scope>NUCLEOTIDE SEQUENCE</scope>
</reference>
<keyword evidence="2" id="KW-0472">Membrane</keyword>
<dbReference type="PANTHER" id="PTHR30006:SF15">
    <property type="entry name" value="IRON-UTILIZATION PERIPLASMIC PROTEIN"/>
    <property type="match status" value="1"/>
</dbReference>